<dbReference type="RefSeq" id="WP_386435493.1">
    <property type="nucleotide sequence ID" value="NZ_JBHSBB010000027.1"/>
</dbReference>
<dbReference type="Proteomes" id="UP001595765">
    <property type="component" value="Unassembled WGS sequence"/>
</dbReference>
<gene>
    <name evidence="1" type="ORF">ACFO3J_29030</name>
</gene>
<proteinExistence type="predicted"/>
<sequence>MAQQQVQYCSCGTRLARDNRGALCASCLRRREATAVAQPPEVPPEFWRDDRLREALAGWHMGQVFYAYRVHSWHGRVVSQETLAGWLGLTQAQLSRIESASTAPQDLGKLMRWAHSLRIPGYLMWFKLPSEKSAEAAEAPPAAATTQSPGDALLPVVVNGRPVFVPVNAHALAISGFGSLLEQSVRAGDAGDPTSAMEQDAMTSLNRRSVLMGGFAAAALPGLSLADLQQVASALTDARRQADGPPVTRFRTQLASYKQDDGTLGPKRALPLVLGMLGAIEQSARDVSANVRRELLSVGADGAEFAGWLYRDIHRPDMAGFWYDRAMEWAQEADDPAMQGYLLLRKSQMAYDERDAARLFTLAEAAANARWQLPRRVQAEVTQQAALGAAMLGEPLVSVRRKLDDAQALLGLATDDHHELGAYFTESTLLLRNAVTLTEAGKSGMAAELFGEVIAAGGLSVRDGGFFNARRAAALALSGEPDEAANVGRRSAGVAHAMRSQRTVQVLGEVLQSLARWRSRPAVREFREALHVA</sequence>
<dbReference type="EMBL" id="JBHSBB010000027">
    <property type="protein sequence ID" value="MFC4035482.1"/>
    <property type="molecule type" value="Genomic_DNA"/>
</dbReference>
<evidence type="ECO:0000313" key="1">
    <source>
        <dbReference type="EMBL" id="MFC4035482.1"/>
    </source>
</evidence>
<organism evidence="1 2">
    <name type="scientific">Streptomyces polygonati</name>
    <dbReference type="NCBI Taxonomy" id="1617087"/>
    <lineage>
        <taxon>Bacteria</taxon>
        <taxon>Bacillati</taxon>
        <taxon>Actinomycetota</taxon>
        <taxon>Actinomycetes</taxon>
        <taxon>Kitasatosporales</taxon>
        <taxon>Streptomycetaceae</taxon>
        <taxon>Streptomyces</taxon>
    </lineage>
</organism>
<name>A0ABV8HU07_9ACTN</name>
<protein>
    <submittedName>
        <fullName evidence="1">XRE family transcriptional regulator</fullName>
    </submittedName>
</protein>
<evidence type="ECO:0000313" key="2">
    <source>
        <dbReference type="Proteomes" id="UP001595765"/>
    </source>
</evidence>
<reference evidence="2" key="1">
    <citation type="journal article" date="2019" name="Int. J. Syst. Evol. Microbiol.">
        <title>The Global Catalogue of Microorganisms (GCM) 10K type strain sequencing project: providing services to taxonomists for standard genome sequencing and annotation.</title>
        <authorList>
            <consortium name="The Broad Institute Genomics Platform"/>
            <consortium name="The Broad Institute Genome Sequencing Center for Infectious Disease"/>
            <person name="Wu L."/>
            <person name="Ma J."/>
        </authorList>
    </citation>
    <scope>NUCLEOTIDE SEQUENCE [LARGE SCALE GENOMIC DNA]</scope>
    <source>
        <strain evidence="2">CGMCC 4.7237</strain>
    </source>
</reference>
<comment type="caution">
    <text evidence="1">The sequence shown here is derived from an EMBL/GenBank/DDBJ whole genome shotgun (WGS) entry which is preliminary data.</text>
</comment>
<accession>A0ABV8HU07</accession>
<keyword evidence="2" id="KW-1185">Reference proteome</keyword>